<protein>
    <submittedName>
        <fullName evidence="3">Uncharacterized protein</fullName>
    </submittedName>
</protein>
<evidence type="ECO:0000313" key="3">
    <source>
        <dbReference type="EMBL" id="KAH7088927.1"/>
    </source>
</evidence>
<dbReference type="Proteomes" id="UP000813461">
    <property type="component" value="Unassembled WGS sequence"/>
</dbReference>
<reference evidence="3" key="1">
    <citation type="journal article" date="2021" name="Nat. Commun.">
        <title>Genetic determinants of endophytism in the Arabidopsis root mycobiome.</title>
        <authorList>
            <person name="Mesny F."/>
            <person name="Miyauchi S."/>
            <person name="Thiergart T."/>
            <person name="Pickel B."/>
            <person name="Atanasova L."/>
            <person name="Karlsson M."/>
            <person name="Huettel B."/>
            <person name="Barry K.W."/>
            <person name="Haridas S."/>
            <person name="Chen C."/>
            <person name="Bauer D."/>
            <person name="Andreopoulos W."/>
            <person name="Pangilinan J."/>
            <person name="LaButti K."/>
            <person name="Riley R."/>
            <person name="Lipzen A."/>
            <person name="Clum A."/>
            <person name="Drula E."/>
            <person name="Henrissat B."/>
            <person name="Kohler A."/>
            <person name="Grigoriev I.V."/>
            <person name="Martin F.M."/>
            <person name="Hacquard S."/>
        </authorList>
    </citation>
    <scope>NUCLEOTIDE SEQUENCE</scope>
    <source>
        <strain evidence="3">MPI-SDFR-AT-0120</strain>
    </source>
</reference>
<feature type="chain" id="PRO_5035424927" evidence="2">
    <location>
        <begin position="34"/>
        <end position="190"/>
    </location>
</feature>
<organism evidence="3 4">
    <name type="scientific">Paraphoma chrysanthemicola</name>
    <dbReference type="NCBI Taxonomy" id="798071"/>
    <lineage>
        <taxon>Eukaryota</taxon>
        <taxon>Fungi</taxon>
        <taxon>Dikarya</taxon>
        <taxon>Ascomycota</taxon>
        <taxon>Pezizomycotina</taxon>
        <taxon>Dothideomycetes</taxon>
        <taxon>Pleosporomycetidae</taxon>
        <taxon>Pleosporales</taxon>
        <taxon>Pleosporineae</taxon>
        <taxon>Phaeosphaeriaceae</taxon>
        <taxon>Paraphoma</taxon>
    </lineage>
</organism>
<keyword evidence="4" id="KW-1185">Reference proteome</keyword>
<gene>
    <name evidence="3" type="ORF">FB567DRAFT_578692</name>
</gene>
<evidence type="ECO:0000256" key="2">
    <source>
        <dbReference type="SAM" id="SignalP"/>
    </source>
</evidence>
<accession>A0A8K0VZM8</accession>
<name>A0A8K0VZM8_9PLEO</name>
<evidence type="ECO:0000256" key="1">
    <source>
        <dbReference type="SAM" id="MobiDB-lite"/>
    </source>
</evidence>
<feature type="signal peptide" evidence="2">
    <location>
        <begin position="1"/>
        <end position="33"/>
    </location>
</feature>
<comment type="caution">
    <text evidence="3">The sequence shown here is derived from an EMBL/GenBank/DDBJ whole genome shotgun (WGS) entry which is preliminary data.</text>
</comment>
<dbReference type="AlphaFoldDB" id="A0A8K0VZM8"/>
<feature type="compositionally biased region" description="Basic and acidic residues" evidence="1">
    <location>
        <begin position="87"/>
        <end position="104"/>
    </location>
</feature>
<dbReference type="EMBL" id="JAGMVJ010000007">
    <property type="protein sequence ID" value="KAH7088927.1"/>
    <property type="molecule type" value="Genomic_DNA"/>
</dbReference>
<feature type="region of interest" description="Disordered" evidence="1">
    <location>
        <begin position="83"/>
        <end position="118"/>
    </location>
</feature>
<evidence type="ECO:0000313" key="4">
    <source>
        <dbReference type="Proteomes" id="UP000813461"/>
    </source>
</evidence>
<proteinExistence type="predicted"/>
<keyword evidence="2" id="KW-0732">Signal</keyword>
<sequence>MKLTTKLLTGLVVGLNALTILSAAVSGPTAALARPSLPALTEECGALGVMEVPAGVNPADVRHCADHPSGRDRGDVSLIEEYSTNDQPKDDNTNDNHDIAVRDDTDNDTVNDSSPEHLFGPQACNRGPPYGCYHGSCWKECFTPRKYWCWLAESGGSGPWRRCKWDYDCRPEATKGTDCGIGCPSCGCSC</sequence>
<dbReference type="OrthoDB" id="3656567at2759"/>